<dbReference type="AlphaFoldDB" id="A0A2T2X0U6"/>
<evidence type="ECO:0000313" key="8">
    <source>
        <dbReference type="EMBL" id="PSR28107.1"/>
    </source>
</evidence>
<dbReference type="Pfam" id="PF26550">
    <property type="entry name" value="Tricorn_2nd"/>
    <property type="match status" value="1"/>
</dbReference>
<feature type="region of interest" description="Disordered" evidence="7">
    <location>
        <begin position="513"/>
        <end position="535"/>
    </location>
</feature>
<proteinExistence type="inferred from homology"/>
<dbReference type="PANTHER" id="PTHR43253:SF1">
    <property type="entry name" value="TRICORN PROTEASE HOMOLOG 2-RELATED"/>
    <property type="match status" value="1"/>
</dbReference>
<evidence type="ECO:0000256" key="3">
    <source>
        <dbReference type="ARBA" id="ARBA00022490"/>
    </source>
</evidence>
<gene>
    <name evidence="8" type="ORF">C7B46_19110</name>
</gene>
<feature type="compositionally biased region" description="Basic and acidic residues" evidence="7">
    <location>
        <begin position="516"/>
        <end position="527"/>
    </location>
</feature>
<evidence type="ECO:0000256" key="1">
    <source>
        <dbReference type="ARBA" id="ARBA00004496"/>
    </source>
</evidence>
<evidence type="ECO:0000256" key="7">
    <source>
        <dbReference type="SAM" id="MobiDB-lite"/>
    </source>
</evidence>
<evidence type="ECO:0000256" key="2">
    <source>
        <dbReference type="ARBA" id="ARBA00008524"/>
    </source>
</evidence>
<evidence type="ECO:0000313" key="9">
    <source>
        <dbReference type="Proteomes" id="UP000242972"/>
    </source>
</evidence>
<dbReference type="SUPFAM" id="SSF69322">
    <property type="entry name" value="Tricorn protease domain 2"/>
    <property type="match status" value="1"/>
</dbReference>
<keyword evidence="5" id="KW-0378">Hydrolase</keyword>
<keyword evidence="6" id="KW-0720">Serine protease</keyword>
<protein>
    <submittedName>
        <fullName evidence="8">Peptidase S41</fullName>
    </submittedName>
</protein>
<dbReference type="SUPFAM" id="SSF69304">
    <property type="entry name" value="Tricorn protease N-terminal domain"/>
    <property type="match status" value="1"/>
</dbReference>
<evidence type="ECO:0000256" key="5">
    <source>
        <dbReference type="ARBA" id="ARBA00022801"/>
    </source>
</evidence>
<dbReference type="Gene3D" id="2.120.10.60">
    <property type="entry name" value="Tricorn protease N-terminal domain"/>
    <property type="match status" value="1"/>
</dbReference>
<dbReference type="Gene3D" id="2.130.10.10">
    <property type="entry name" value="YVTN repeat-like/Quinoprotein amine dehydrogenase"/>
    <property type="match status" value="1"/>
</dbReference>
<comment type="similarity">
    <text evidence="2">Belongs to the peptidase S41B family.</text>
</comment>
<dbReference type="GO" id="GO:0005737">
    <property type="term" value="C:cytoplasm"/>
    <property type="evidence" value="ECO:0007669"/>
    <property type="project" value="UniProtKB-SubCell"/>
</dbReference>
<dbReference type="GO" id="GO:0006508">
    <property type="term" value="P:proteolysis"/>
    <property type="evidence" value="ECO:0007669"/>
    <property type="project" value="UniProtKB-KW"/>
</dbReference>
<keyword evidence="4" id="KW-0645">Protease</keyword>
<dbReference type="InterPro" id="IPR015943">
    <property type="entry name" value="WD40/YVTN_repeat-like_dom_sf"/>
</dbReference>
<evidence type="ECO:0000256" key="4">
    <source>
        <dbReference type="ARBA" id="ARBA00022670"/>
    </source>
</evidence>
<dbReference type="InterPro" id="IPR012393">
    <property type="entry name" value="Tricorn_protease"/>
</dbReference>
<organism evidence="8 9">
    <name type="scientific">Sulfobacillus benefaciens</name>
    <dbReference type="NCBI Taxonomy" id="453960"/>
    <lineage>
        <taxon>Bacteria</taxon>
        <taxon>Bacillati</taxon>
        <taxon>Bacillota</taxon>
        <taxon>Clostridia</taxon>
        <taxon>Eubacteriales</taxon>
        <taxon>Clostridiales Family XVII. Incertae Sedis</taxon>
        <taxon>Sulfobacillus</taxon>
    </lineage>
</organism>
<sequence length="673" mass="75003">MDIDGYYRSPSVAGDMVIFVSEDDIWQVDRRGGTARRITSGWGSAVRPWISPDGTYIAYTGREEGDSEIYIMESGGGPTKRLTYWGANSVVAGFAPSGEIIASTNYGGPFRSWFQLYAIDPQNIAMTRPLPYGPAHSISFGPQGGIVLGRYTQDPALWKRYRGGTAGQLWIDASGTEQFVRYDGVDGNFASPMWIGSRIYFISDHEGYGNLYSITPSGTDLRRHTDHDTYYVRNAKTDGRLVVYHAGADLFVFDPQIGESTRIAINYHSQHTQREPLYAEPTKFLSEVSINGTGTQLAVVTRGKIFAMGPWQGAVRQIGVPDGVRYRLTSWLPDGSGVITVSDDGGDEGLEIHYADGRPPVRFLGTDLGHVVALKVSYDGQFAAVTNQRLELWIADLKAFTLKNVDVSPQARISEMDWSPDSRWLAYAYPVTDHTSCIKLYNLSSNQTYEATAPQFIDGQPVFDPKGRYLYFLSYRIFDPVMDTLRFDYGFVKGGKPYVLLLQNDLTSPFLQEPKPLYEEPSKKDSDAPTVPSTDIDLEGISQRILPFPVEEAQYKQLAASADAVFWTTVAPEGRLSHEIFGSEPEGKATLHKFHLDTLKSDIVGDKVSEFHINSSHQILTIRQGSRIRVIKTDQKIDTKDTTPGRDSGLVNLDRITLRVDRPAEWAQMLREA</sequence>
<comment type="subcellular location">
    <subcellularLocation>
        <location evidence="1">Cytoplasm</location>
    </subcellularLocation>
</comment>
<accession>A0A2T2X0U6</accession>
<feature type="non-terminal residue" evidence="8">
    <location>
        <position position="673"/>
    </location>
</feature>
<dbReference type="PANTHER" id="PTHR43253">
    <property type="entry name" value="TRICORN PROTEASE HOMOLOG 2-RELATED"/>
    <property type="match status" value="1"/>
</dbReference>
<keyword evidence="3" id="KW-0963">Cytoplasm</keyword>
<comment type="caution">
    <text evidence="8">The sequence shown here is derived from an EMBL/GenBank/DDBJ whole genome shotgun (WGS) entry which is preliminary data.</text>
</comment>
<dbReference type="GO" id="GO:0008236">
    <property type="term" value="F:serine-type peptidase activity"/>
    <property type="evidence" value="ECO:0007669"/>
    <property type="project" value="UniProtKB-KW"/>
</dbReference>
<dbReference type="Proteomes" id="UP000242972">
    <property type="component" value="Unassembled WGS sequence"/>
</dbReference>
<reference evidence="8 9" key="1">
    <citation type="journal article" date="2014" name="BMC Genomics">
        <title>Comparison of environmental and isolate Sulfobacillus genomes reveals diverse carbon, sulfur, nitrogen, and hydrogen metabolisms.</title>
        <authorList>
            <person name="Justice N.B."/>
            <person name="Norman A."/>
            <person name="Brown C.T."/>
            <person name="Singh A."/>
            <person name="Thomas B.C."/>
            <person name="Banfield J.F."/>
        </authorList>
    </citation>
    <scope>NUCLEOTIDE SEQUENCE [LARGE SCALE GENOMIC DNA]</scope>
    <source>
        <strain evidence="8">AMDSBA4</strain>
    </source>
</reference>
<name>A0A2T2X0U6_9FIRM</name>
<dbReference type="Pfam" id="PF26549">
    <property type="entry name" value="Tricorn_N"/>
    <property type="match status" value="1"/>
</dbReference>
<dbReference type="EMBL" id="PXYW01000100">
    <property type="protein sequence ID" value="PSR28107.1"/>
    <property type="molecule type" value="Genomic_DNA"/>
</dbReference>
<evidence type="ECO:0000256" key="6">
    <source>
        <dbReference type="ARBA" id="ARBA00022825"/>
    </source>
</evidence>